<evidence type="ECO:0000313" key="4">
    <source>
        <dbReference type="EMBL" id="PLW35204.1"/>
    </source>
</evidence>
<evidence type="ECO:0000256" key="1">
    <source>
        <dbReference type="SAM" id="MobiDB-lite"/>
    </source>
</evidence>
<feature type="compositionally biased region" description="Basic and acidic residues" evidence="1">
    <location>
        <begin position="179"/>
        <end position="195"/>
    </location>
</feature>
<reference evidence="5 6" key="1">
    <citation type="submission" date="2017-11" db="EMBL/GenBank/DDBJ databases">
        <title>De novo assembly and phasing of dikaryotic genomes from two isolates of Puccinia coronata f. sp. avenae, the causal agent of oat crown rust.</title>
        <authorList>
            <person name="Miller M.E."/>
            <person name="Zhang Y."/>
            <person name="Omidvar V."/>
            <person name="Sperschneider J."/>
            <person name="Schwessinger B."/>
            <person name="Raley C."/>
            <person name="Palmer J.M."/>
            <person name="Garnica D."/>
            <person name="Upadhyaya N."/>
            <person name="Rathjen J."/>
            <person name="Taylor J.M."/>
            <person name="Park R.F."/>
            <person name="Dodds P.N."/>
            <person name="Hirsch C.D."/>
            <person name="Kianian S.F."/>
            <person name="Figueroa M."/>
        </authorList>
    </citation>
    <scope>NUCLEOTIDE SEQUENCE [LARGE SCALE GENOMIC DNA]</scope>
    <source>
        <strain evidence="2">12NC29</strain>
        <strain evidence="4">12SD80</strain>
    </source>
</reference>
<dbReference type="Proteomes" id="UP000235388">
    <property type="component" value="Unassembled WGS sequence"/>
</dbReference>
<feature type="compositionally biased region" description="Low complexity" evidence="1">
    <location>
        <begin position="28"/>
        <end position="41"/>
    </location>
</feature>
<feature type="compositionally biased region" description="Low complexity" evidence="1">
    <location>
        <begin position="107"/>
        <end position="133"/>
    </location>
</feature>
<accession>A0A2N5S847</accession>
<evidence type="ECO:0000313" key="3">
    <source>
        <dbReference type="EMBL" id="PLW29247.1"/>
    </source>
</evidence>
<comment type="caution">
    <text evidence="2">The sequence shown here is derived from an EMBL/GenBank/DDBJ whole genome shotgun (WGS) entry which is preliminary data.</text>
</comment>
<dbReference type="AlphaFoldDB" id="A0A2N5S847"/>
<feature type="compositionally biased region" description="Basic and acidic residues" evidence="1">
    <location>
        <begin position="145"/>
        <end position="155"/>
    </location>
</feature>
<name>A0A2N5S847_9BASI</name>
<sequence length="307" mass="30593">MARNAISLALILFSRVPESQQTFGFFSSALSGSPSSDSTPYSGGGGPSKVRTILASLPGSGLDSEKSGNKEANQANTSLAQPGANCPCTENATPSEPIGGSVEKGDAPPVSSGGSVPTPAVSSGEIPPAVSSGAPPPPVSSGGDLGEKPKPKDLTSKSTPPVSSGGAPPPPVSSGDGSSEEKPKPKETTPKHLENKPLPSPVLPPKPKDTPPKKPDEKTPTVSSGALPPVSSGDTPKPKDVPSKTTDKDLPPPVSSGGNTTSVEAPAPPSNSTAEPTKTSSAVFITAMRGQNYIALGLIAFGTSLIL</sequence>
<evidence type="ECO:0000313" key="5">
    <source>
        <dbReference type="Proteomes" id="UP000235388"/>
    </source>
</evidence>
<proteinExistence type="predicted"/>
<keyword evidence="5" id="KW-1185">Reference proteome</keyword>
<dbReference type="EMBL" id="PGCJ01001105">
    <property type="protein sequence ID" value="PLW09420.1"/>
    <property type="molecule type" value="Genomic_DNA"/>
</dbReference>
<evidence type="ECO:0000313" key="6">
    <source>
        <dbReference type="Proteomes" id="UP000235392"/>
    </source>
</evidence>
<protein>
    <submittedName>
        <fullName evidence="2">Uncharacterized protein</fullName>
    </submittedName>
</protein>
<evidence type="ECO:0000313" key="2">
    <source>
        <dbReference type="EMBL" id="PLW09420.1"/>
    </source>
</evidence>
<dbReference type="STRING" id="200324.A0A2N5S847"/>
<dbReference type="EMBL" id="PGCJ01000417">
    <property type="protein sequence ID" value="PLW29247.1"/>
    <property type="molecule type" value="Genomic_DNA"/>
</dbReference>
<feature type="region of interest" description="Disordered" evidence="1">
    <location>
        <begin position="28"/>
        <end position="278"/>
    </location>
</feature>
<feature type="compositionally biased region" description="Polar residues" evidence="1">
    <location>
        <begin position="70"/>
        <end position="80"/>
    </location>
</feature>
<dbReference type="PRINTS" id="PR01217">
    <property type="entry name" value="PRICHEXTENSN"/>
</dbReference>
<gene>
    <name evidence="3" type="ORF">PCANC_15755</name>
    <name evidence="2" type="ORF">PCANC_17615</name>
    <name evidence="4" type="ORF">PCASD_08589</name>
</gene>
<feature type="compositionally biased region" description="Basic and acidic residues" evidence="1">
    <location>
        <begin position="236"/>
        <end position="250"/>
    </location>
</feature>
<dbReference type="Proteomes" id="UP000235392">
    <property type="component" value="Unassembled WGS sequence"/>
</dbReference>
<dbReference type="EMBL" id="PGCI01000182">
    <property type="protein sequence ID" value="PLW35204.1"/>
    <property type="molecule type" value="Genomic_DNA"/>
</dbReference>
<feature type="compositionally biased region" description="Basic and acidic residues" evidence="1">
    <location>
        <begin position="206"/>
        <end position="219"/>
    </location>
</feature>
<organism evidence="2 5">
    <name type="scientific">Puccinia coronata f. sp. avenae</name>
    <dbReference type="NCBI Taxonomy" id="200324"/>
    <lineage>
        <taxon>Eukaryota</taxon>
        <taxon>Fungi</taxon>
        <taxon>Dikarya</taxon>
        <taxon>Basidiomycota</taxon>
        <taxon>Pucciniomycotina</taxon>
        <taxon>Pucciniomycetes</taxon>
        <taxon>Pucciniales</taxon>
        <taxon>Pucciniaceae</taxon>
        <taxon>Puccinia</taxon>
    </lineage>
</organism>